<dbReference type="PANTHER" id="PTHR31413:SF31">
    <property type="entry name" value="NINJA-FAMILY PROTEIN AFP3"/>
    <property type="match status" value="1"/>
</dbReference>
<dbReference type="STRING" id="3818.A0A445EJY5"/>
<feature type="compositionally biased region" description="Basic residues" evidence="5">
    <location>
        <begin position="18"/>
        <end position="36"/>
    </location>
</feature>
<dbReference type="Pfam" id="PF16136">
    <property type="entry name" value="NLS_NINJA_AFP"/>
    <property type="match status" value="1"/>
</dbReference>
<dbReference type="GO" id="GO:0009737">
    <property type="term" value="P:response to abscisic acid"/>
    <property type="evidence" value="ECO:0007669"/>
    <property type="project" value="TreeGrafter"/>
</dbReference>
<dbReference type="InterPro" id="IPR031307">
    <property type="entry name" value="Ninja_fam"/>
</dbReference>
<accession>A0A445EJY5</accession>
<name>A0A445EJY5_ARAHY</name>
<feature type="compositionally biased region" description="Polar residues" evidence="5">
    <location>
        <begin position="68"/>
        <end position="79"/>
    </location>
</feature>
<evidence type="ECO:0000313" key="6">
    <source>
        <dbReference type="EMBL" id="RYR75716.1"/>
    </source>
</evidence>
<reference evidence="6 7" key="1">
    <citation type="submission" date="2019-01" db="EMBL/GenBank/DDBJ databases">
        <title>Sequencing of cultivated peanut Arachis hypogaea provides insights into genome evolution and oil improvement.</title>
        <authorList>
            <person name="Chen X."/>
        </authorList>
    </citation>
    <scope>NUCLEOTIDE SEQUENCE [LARGE SCALE GENOMIC DNA]</scope>
    <source>
        <strain evidence="7">cv. Fuhuasheng</strain>
        <tissue evidence="6">Leaves</tissue>
    </source>
</reference>
<organism evidence="6 7">
    <name type="scientific">Arachis hypogaea</name>
    <name type="common">Peanut</name>
    <dbReference type="NCBI Taxonomy" id="3818"/>
    <lineage>
        <taxon>Eukaryota</taxon>
        <taxon>Viridiplantae</taxon>
        <taxon>Streptophyta</taxon>
        <taxon>Embryophyta</taxon>
        <taxon>Tracheophyta</taxon>
        <taxon>Spermatophyta</taxon>
        <taxon>Magnoliopsida</taxon>
        <taxon>eudicotyledons</taxon>
        <taxon>Gunneridae</taxon>
        <taxon>Pentapetalae</taxon>
        <taxon>rosids</taxon>
        <taxon>fabids</taxon>
        <taxon>Fabales</taxon>
        <taxon>Fabaceae</taxon>
        <taxon>Papilionoideae</taxon>
        <taxon>50 kb inversion clade</taxon>
        <taxon>dalbergioids sensu lato</taxon>
        <taxon>Dalbergieae</taxon>
        <taxon>Pterocarpus clade</taxon>
        <taxon>Arachis</taxon>
    </lineage>
</organism>
<dbReference type="InterPro" id="IPR032310">
    <property type="entry name" value="NLS_NINJA_AFP-like"/>
</dbReference>
<evidence type="ECO:0000256" key="4">
    <source>
        <dbReference type="RuleBase" id="RU369029"/>
    </source>
</evidence>
<comment type="subcellular location">
    <subcellularLocation>
        <location evidence="1 4">Nucleus</location>
    </subcellularLocation>
</comment>
<dbReference type="EMBL" id="SDMP01000001">
    <property type="protein sequence ID" value="RYR75716.1"/>
    <property type="molecule type" value="Genomic_DNA"/>
</dbReference>
<dbReference type="GO" id="GO:0007165">
    <property type="term" value="P:signal transduction"/>
    <property type="evidence" value="ECO:0007669"/>
    <property type="project" value="InterPro"/>
</dbReference>
<feature type="region of interest" description="Disordered" evidence="5">
    <location>
        <begin position="18"/>
        <end position="79"/>
    </location>
</feature>
<comment type="similarity">
    <text evidence="2 4">Belongs to the Ninja family.</text>
</comment>
<evidence type="ECO:0000256" key="3">
    <source>
        <dbReference type="ARBA" id="ARBA00023242"/>
    </source>
</evidence>
<keyword evidence="7" id="KW-1185">Reference proteome</keyword>
<dbReference type="GO" id="GO:0005634">
    <property type="term" value="C:nucleus"/>
    <property type="evidence" value="ECO:0007669"/>
    <property type="project" value="UniProtKB-SubCell"/>
</dbReference>
<dbReference type="AlphaFoldDB" id="A0A445EJY5"/>
<comment type="function">
    <text evidence="4">Acts as a negative regulator of abscisic acid (ABA) response.</text>
</comment>
<evidence type="ECO:0000256" key="2">
    <source>
        <dbReference type="ARBA" id="ARBA00006081"/>
    </source>
</evidence>
<evidence type="ECO:0000313" key="7">
    <source>
        <dbReference type="Proteomes" id="UP000289738"/>
    </source>
</evidence>
<proteinExistence type="inferred from homology"/>
<dbReference type="GO" id="GO:0045892">
    <property type="term" value="P:negative regulation of DNA-templated transcription"/>
    <property type="evidence" value="ECO:0007669"/>
    <property type="project" value="TreeGrafter"/>
</dbReference>
<gene>
    <name evidence="6" type="ORF">Ahy_A01g000290</name>
</gene>
<evidence type="ECO:0000256" key="5">
    <source>
        <dbReference type="SAM" id="MobiDB-lite"/>
    </source>
</evidence>
<dbReference type="Proteomes" id="UP000289738">
    <property type="component" value="Chromosome A01"/>
</dbReference>
<dbReference type="PANTHER" id="PTHR31413">
    <property type="entry name" value="AFP HOMOLOG 2"/>
    <property type="match status" value="1"/>
</dbReference>
<feature type="compositionally biased region" description="Polar residues" evidence="5">
    <location>
        <begin position="37"/>
        <end position="47"/>
    </location>
</feature>
<sequence length="115" mass="13936">MSDFSRNLLKMFMSMNHHHHHELQQQQHRHAKKIKRTTSIPEFSFSKSLIRDEDNNNSNNNNQDIGGYSNNMPMPCTTNLIRTCSLPTETEEEWRKRKELQRLRRLEERRKRSEK</sequence>
<comment type="caution">
    <text evidence="6">The sequence shown here is derived from an EMBL/GenBank/DDBJ whole genome shotgun (WGS) entry which is preliminary data.</text>
</comment>
<protein>
    <recommendedName>
        <fullName evidence="4">Ninja-family protein</fullName>
    </recommendedName>
    <alternativeName>
        <fullName evidence="4">ABI-binding protein</fullName>
    </alternativeName>
</protein>
<evidence type="ECO:0000256" key="1">
    <source>
        <dbReference type="ARBA" id="ARBA00004123"/>
    </source>
</evidence>
<keyword evidence="3 4" id="KW-0539">Nucleus</keyword>